<dbReference type="EMBL" id="SPNK01000005">
    <property type="protein sequence ID" value="TFI01782.1"/>
    <property type="molecule type" value="Genomic_DNA"/>
</dbReference>
<keyword evidence="12" id="KW-1185">Reference proteome</keyword>
<dbReference type="InterPro" id="IPR036868">
    <property type="entry name" value="TusA-like_sf"/>
</dbReference>
<evidence type="ECO:0000256" key="3">
    <source>
        <dbReference type="ARBA" id="ARBA00022475"/>
    </source>
</evidence>
<evidence type="ECO:0000256" key="6">
    <source>
        <dbReference type="ARBA" id="ARBA00022989"/>
    </source>
</evidence>
<comment type="similarity">
    <text evidence="8">Belongs to the TsuA/YedE (TC 9.B.102) family.</text>
</comment>
<reference evidence="11 12" key="1">
    <citation type="submission" date="2019-03" db="EMBL/GenBank/DDBJ databases">
        <title>Genome Sequencing and Assembly of Various Microbes Isolated from Alder Root Nodule.</title>
        <authorList>
            <person name="Swanson E."/>
            <person name="Sevigny J.L."/>
            <person name="Pesce C."/>
            <person name="Davis I."/>
            <person name="Kleiner V."/>
            <person name="Tisa L."/>
        </authorList>
    </citation>
    <scope>NUCLEOTIDE SEQUENCE [LARGE SCALE GENOMIC DNA]</scope>
    <source>
        <strain evidence="11 12">4R-31</strain>
    </source>
</reference>
<evidence type="ECO:0000256" key="5">
    <source>
        <dbReference type="ARBA" id="ARBA00022692"/>
    </source>
</evidence>
<evidence type="ECO:0000256" key="7">
    <source>
        <dbReference type="ARBA" id="ARBA00023136"/>
    </source>
</evidence>
<evidence type="ECO:0000256" key="9">
    <source>
        <dbReference type="SAM" id="Phobius"/>
    </source>
</evidence>
<dbReference type="Proteomes" id="UP000298017">
    <property type="component" value="Unassembled WGS sequence"/>
</dbReference>
<evidence type="ECO:0000256" key="1">
    <source>
        <dbReference type="ARBA" id="ARBA00004429"/>
    </source>
</evidence>
<accession>A0AAX2SE51</accession>
<feature type="transmembrane region" description="Helical" evidence="9">
    <location>
        <begin position="145"/>
        <end position="169"/>
    </location>
</feature>
<proteinExistence type="inferred from homology"/>
<dbReference type="GO" id="GO:0005886">
    <property type="term" value="C:plasma membrane"/>
    <property type="evidence" value="ECO:0007669"/>
    <property type="project" value="UniProtKB-SubCell"/>
</dbReference>
<keyword evidence="5 9" id="KW-0812">Transmembrane</keyword>
<dbReference type="InterPro" id="IPR007272">
    <property type="entry name" value="Sulf_transp_TsuA/YedE"/>
</dbReference>
<feature type="transmembrane region" description="Helical" evidence="9">
    <location>
        <begin position="69"/>
        <end position="92"/>
    </location>
</feature>
<dbReference type="Pfam" id="PF04143">
    <property type="entry name" value="Sulf_transp"/>
    <property type="match status" value="1"/>
</dbReference>
<keyword evidence="3" id="KW-1003">Cell membrane</keyword>
<dbReference type="PANTHER" id="PTHR30574">
    <property type="entry name" value="INNER MEMBRANE PROTEIN YEDE"/>
    <property type="match status" value="1"/>
</dbReference>
<keyword evidence="2" id="KW-0813">Transport</keyword>
<feature type="transmembrane region" description="Helical" evidence="9">
    <location>
        <begin position="6"/>
        <end position="27"/>
    </location>
</feature>
<dbReference type="CDD" id="cd00291">
    <property type="entry name" value="SirA_YedF_YeeD"/>
    <property type="match status" value="1"/>
</dbReference>
<dbReference type="InterPro" id="IPR001455">
    <property type="entry name" value="TusA-like"/>
</dbReference>
<evidence type="ECO:0000256" key="2">
    <source>
        <dbReference type="ARBA" id="ARBA00022448"/>
    </source>
</evidence>
<gene>
    <name evidence="11" type="ORF">E4P33_06595</name>
</gene>
<feature type="transmembrane region" description="Helical" evidence="9">
    <location>
        <begin position="104"/>
        <end position="125"/>
    </location>
</feature>
<evidence type="ECO:0000313" key="11">
    <source>
        <dbReference type="EMBL" id="TFI01782.1"/>
    </source>
</evidence>
<evidence type="ECO:0000256" key="8">
    <source>
        <dbReference type="ARBA" id="ARBA00035655"/>
    </source>
</evidence>
<dbReference type="PROSITE" id="PS01148">
    <property type="entry name" value="UPF0033"/>
    <property type="match status" value="1"/>
</dbReference>
<feature type="transmembrane region" description="Helical" evidence="9">
    <location>
        <begin position="307"/>
        <end position="330"/>
    </location>
</feature>
<protein>
    <recommendedName>
        <fullName evidence="10">UPF0033 domain-containing protein</fullName>
    </recommendedName>
</protein>
<feature type="transmembrane region" description="Helical" evidence="9">
    <location>
        <begin position="39"/>
        <end position="63"/>
    </location>
</feature>
<feature type="transmembrane region" description="Helical" evidence="9">
    <location>
        <begin position="279"/>
        <end position="301"/>
    </location>
</feature>
<evidence type="ECO:0000313" key="12">
    <source>
        <dbReference type="Proteomes" id="UP000298017"/>
    </source>
</evidence>
<keyword evidence="4" id="KW-0997">Cell inner membrane</keyword>
<comment type="caution">
    <text evidence="11">The sequence shown here is derived from an EMBL/GenBank/DDBJ whole genome shotgun (WGS) entry which is preliminary data.</text>
</comment>
<evidence type="ECO:0000256" key="4">
    <source>
        <dbReference type="ARBA" id="ARBA00022519"/>
    </source>
</evidence>
<feature type="domain" description="UPF0033" evidence="10">
    <location>
        <begin position="431"/>
        <end position="455"/>
    </location>
</feature>
<keyword evidence="6 9" id="KW-1133">Transmembrane helix</keyword>
<dbReference type="Gene3D" id="3.30.110.40">
    <property type="entry name" value="TusA-like domain"/>
    <property type="match status" value="1"/>
</dbReference>
<dbReference type="SUPFAM" id="SSF64307">
    <property type="entry name" value="SirA-like"/>
    <property type="match status" value="1"/>
</dbReference>
<feature type="transmembrane region" description="Helical" evidence="9">
    <location>
        <begin position="190"/>
        <end position="210"/>
    </location>
</feature>
<feature type="transmembrane region" description="Helical" evidence="9">
    <location>
        <begin position="241"/>
        <end position="259"/>
    </location>
</feature>
<dbReference type="Pfam" id="PF01206">
    <property type="entry name" value="TusA"/>
    <property type="match status" value="1"/>
</dbReference>
<comment type="subcellular location">
    <subcellularLocation>
        <location evidence="1">Cell inner membrane</location>
        <topology evidence="1">Multi-pass membrane protein</topology>
    </subcellularLocation>
</comment>
<evidence type="ECO:0000259" key="10">
    <source>
        <dbReference type="PROSITE" id="PS01148"/>
    </source>
</evidence>
<sequence>MILTGLVLGALLGIVMQRGRFCVTGMLRDVFLQRSWRTFTALLVVITVHAVGLAALTTLGVISPDYPSFMPLAVVVGGFMFGVGIILAGGCASGTWYRSGEGLVGSWIALAMYALSASAMKTGVLKDVNSGMKQWDTGLTTIPDALGVSPWLFVIVLAAVTGVMVRHFLNREKNTVKPARLNGRPAWKKPLHVYTAGALVGLIGVIAWPLSAATGRNDGLGITTPTANLLNFLVTGADKKLDWGVMLVLGILVGSFIAAKSTGEFRVRVPDARTTVRSIGGGLLMGVGAALAGGCTVGNGMVQTSLFTFQGWIALLFIALGVGAATKIWLKPTVAQPATGADGTYSTAESLDHTVDASAPDDNSIDAAPTARPLATDTAAHDAAPTAGAPRTSGADVFSGLSAAPTALMVRNPGAAASSKLKDLGDGYWALDSLGAVCPFPLIEAKDVMQTLQSGDHLVIDFDCTQATEAIPQWAATDGHEVTDFVEKGDASWQITLRKG</sequence>
<dbReference type="PANTHER" id="PTHR30574:SF1">
    <property type="entry name" value="SULPHUR TRANSPORT DOMAIN-CONTAINING PROTEIN"/>
    <property type="match status" value="1"/>
</dbReference>
<organism evidence="11 12">
    <name type="scientific">Kocuria rhizophila</name>
    <dbReference type="NCBI Taxonomy" id="72000"/>
    <lineage>
        <taxon>Bacteria</taxon>
        <taxon>Bacillati</taxon>
        <taxon>Actinomycetota</taxon>
        <taxon>Actinomycetes</taxon>
        <taxon>Micrococcales</taxon>
        <taxon>Micrococcaceae</taxon>
        <taxon>Kocuria</taxon>
    </lineage>
</organism>
<keyword evidence="7 9" id="KW-0472">Membrane</keyword>
<dbReference type="AlphaFoldDB" id="A0AAX2SE51"/>
<name>A0AAX2SE51_KOCRH</name>